<evidence type="ECO:0000256" key="1">
    <source>
        <dbReference type="ARBA" id="ARBA00023015"/>
    </source>
</evidence>
<dbReference type="Pfam" id="PF13377">
    <property type="entry name" value="Peripla_BP_3"/>
    <property type="match status" value="1"/>
</dbReference>
<dbReference type="CDD" id="cd01392">
    <property type="entry name" value="HTH_LacI"/>
    <property type="match status" value="1"/>
</dbReference>
<dbReference type="OrthoDB" id="9803256at2"/>
<protein>
    <submittedName>
        <fullName evidence="5">LacI family transcriptional regulator</fullName>
    </submittedName>
</protein>
<feature type="domain" description="HTH lacI-type" evidence="4">
    <location>
        <begin position="2"/>
        <end position="56"/>
    </location>
</feature>
<evidence type="ECO:0000256" key="3">
    <source>
        <dbReference type="ARBA" id="ARBA00023163"/>
    </source>
</evidence>
<evidence type="ECO:0000259" key="4">
    <source>
        <dbReference type="PROSITE" id="PS50932"/>
    </source>
</evidence>
<dbReference type="Gene3D" id="3.40.50.2300">
    <property type="match status" value="2"/>
</dbReference>
<dbReference type="EMBL" id="VNIA01000002">
    <property type="protein sequence ID" value="TYP99300.1"/>
    <property type="molecule type" value="Genomic_DNA"/>
</dbReference>
<dbReference type="PROSITE" id="PS50932">
    <property type="entry name" value="HTH_LACI_2"/>
    <property type="match status" value="1"/>
</dbReference>
<dbReference type="Gene3D" id="1.10.260.40">
    <property type="entry name" value="lambda repressor-like DNA-binding domains"/>
    <property type="match status" value="1"/>
</dbReference>
<dbReference type="Proteomes" id="UP000323136">
    <property type="component" value="Unassembled WGS sequence"/>
</dbReference>
<dbReference type="SUPFAM" id="SSF47413">
    <property type="entry name" value="lambda repressor-like DNA-binding domains"/>
    <property type="match status" value="1"/>
</dbReference>
<dbReference type="InterPro" id="IPR000843">
    <property type="entry name" value="HTH_LacI"/>
</dbReference>
<sequence length="323" mass="36440">MITLKDLANELKVSVSTVSKALSDSHEISKETKEKILNLAKERNYTPNNTAVNLRRKQTKTIGVVIPNIFNHFYTKILSGIESEARKKGYKTIISISNETFSSEEESLLYFSNGSVDGILLAPSEESEKLNKADHILELKNKEIPFVLFDRYFENFTTDKVTIDDFDAAKNAIIHFKESGRKNILVISMLKNLWIGKLRKEGALSIHKVQLIETESEVEMAKEIEKKLKTQKIDAILALDELSGIISLNAVRELKLKIPEEVSIISFSQGILSKYSYPKLSTINQNAQNIGIEALKLLINKIENKNLESVTKIIKSSLEINNT</sequence>
<dbReference type="GO" id="GO:0000976">
    <property type="term" value="F:transcription cis-regulatory region binding"/>
    <property type="evidence" value="ECO:0007669"/>
    <property type="project" value="TreeGrafter"/>
</dbReference>
<keyword evidence="3" id="KW-0804">Transcription</keyword>
<dbReference type="GO" id="GO:0003700">
    <property type="term" value="F:DNA-binding transcription factor activity"/>
    <property type="evidence" value="ECO:0007669"/>
    <property type="project" value="TreeGrafter"/>
</dbReference>
<dbReference type="InterPro" id="IPR046335">
    <property type="entry name" value="LacI/GalR-like_sensor"/>
</dbReference>
<evidence type="ECO:0000313" key="5">
    <source>
        <dbReference type="EMBL" id="TYP99300.1"/>
    </source>
</evidence>
<dbReference type="SUPFAM" id="SSF53822">
    <property type="entry name" value="Periplasmic binding protein-like I"/>
    <property type="match status" value="1"/>
</dbReference>
<gene>
    <name evidence="5" type="ORF">C7447_102622</name>
</gene>
<dbReference type="PANTHER" id="PTHR30146:SF109">
    <property type="entry name" value="HTH-TYPE TRANSCRIPTIONAL REGULATOR GALS"/>
    <property type="match status" value="1"/>
</dbReference>
<evidence type="ECO:0000313" key="6">
    <source>
        <dbReference type="Proteomes" id="UP000323136"/>
    </source>
</evidence>
<dbReference type="CDD" id="cd06267">
    <property type="entry name" value="PBP1_LacI_sugar_binding-like"/>
    <property type="match status" value="1"/>
</dbReference>
<name>A0A5S5DTN1_9FLAO</name>
<keyword evidence="1" id="KW-0805">Transcription regulation</keyword>
<evidence type="ECO:0000256" key="2">
    <source>
        <dbReference type="ARBA" id="ARBA00023125"/>
    </source>
</evidence>
<dbReference type="InterPro" id="IPR028082">
    <property type="entry name" value="Peripla_BP_I"/>
</dbReference>
<keyword evidence="2" id="KW-0238">DNA-binding</keyword>
<dbReference type="Pfam" id="PF00356">
    <property type="entry name" value="LacI"/>
    <property type="match status" value="1"/>
</dbReference>
<comment type="caution">
    <text evidence="5">The sequence shown here is derived from an EMBL/GenBank/DDBJ whole genome shotgun (WGS) entry which is preliminary data.</text>
</comment>
<proteinExistence type="predicted"/>
<accession>A0A5S5DTN1</accession>
<dbReference type="InterPro" id="IPR010982">
    <property type="entry name" value="Lambda_DNA-bd_dom_sf"/>
</dbReference>
<dbReference type="PANTHER" id="PTHR30146">
    <property type="entry name" value="LACI-RELATED TRANSCRIPTIONAL REPRESSOR"/>
    <property type="match status" value="1"/>
</dbReference>
<dbReference type="AlphaFoldDB" id="A0A5S5DTN1"/>
<reference evidence="5 6" key="1">
    <citation type="submission" date="2019-07" db="EMBL/GenBank/DDBJ databases">
        <title>Genomic Encyclopedia of Type Strains, Phase IV (KMG-IV): sequencing the most valuable type-strain genomes for metagenomic binning, comparative biology and taxonomic classification.</title>
        <authorList>
            <person name="Goeker M."/>
        </authorList>
    </citation>
    <scope>NUCLEOTIDE SEQUENCE [LARGE SCALE GENOMIC DNA]</scope>
    <source>
        <strain evidence="5 6">DSM 18961</strain>
    </source>
</reference>
<keyword evidence="6" id="KW-1185">Reference proteome</keyword>
<dbReference type="RefSeq" id="WP_148870061.1">
    <property type="nucleotide sequence ID" value="NZ_VNIA01000002.1"/>
</dbReference>
<organism evidence="5 6">
    <name type="scientific">Tenacibaculum adriaticum</name>
    <dbReference type="NCBI Taxonomy" id="413713"/>
    <lineage>
        <taxon>Bacteria</taxon>
        <taxon>Pseudomonadati</taxon>
        <taxon>Bacteroidota</taxon>
        <taxon>Flavobacteriia</taxon>
        <taxon>Flavobacteriales</taxon>
        <taxon>Flavobacteriaceae</taxon>
        <taxon>Tenacibaculum</taxon>
    </lineage>
</organism>
<dbReference type="SMART" id="SM00354">
    <property type="entry name" value="HTH_LACI"/>
    <property type="match status" value="1"/>
</dbReference>